<comment type="similarity">
    <text evidence="1 9">Belongs to the peptidase M3 family.</text>
</comment>
<name>A0A345DAF7_9BURK</name>
<protein>
    <recommendedName>
        <fullName evidence="8">oligopeptidase A</fullName>
        <ecNumber evidence="8">3.4.24.70</ecNumber>
    </recommendedName>
</protein>
<reference evidence="13" key="1">
    <citation type="submission" date="2018-07" db="EMBL/GenBank/DDBJ databases">
        <authorList>
            <person name="Kim H."/>
        </authorList>
    </citation>
    <scope>NUCLEOTIDE SEQUENCE [LARGE SCALE GENOMIC DNA]</scope>
    <source>
        <strain evidence="13">F02</strain>
    </source>
</reference>
<comment type="catalytic activity">
    <reaction evidence="7">
        <text>Hydrolysis of oligopeptides, with broad specificity. Gly or Ala commonly occur as P1 or P1' residues, but more distant residues are also important, as is shown by the fact that Z-Gly-Pro-Gly-|-Gly-Pro-Ala is cleaved, but not Z-(Gly)(5).</text>
        <dbReference type="EC" id="3.4.24.70"/>
    </reaction>
</comment>
<evidence type="ECO:0000256" key="4">
    <source>
        <dbReference type="ARBA" id="ARBA00022801"/>
    </source>
</evidence>
<dbReference type="PANTHER" id="PTHR11804:SF84">
    <property type="entry name" value="SACCHAROLYSIN"/>
    <property type="match status" value="1"/>
</dbReference>
<dbReference type="InterPro" id="IPR024079">
    <property type="entry name" value="MetalloPept_cat_dom_sf"/>
</dbReference>
<evidence type="ECO:0000259" key="10">
    <source>
        <dbReference type="Pfam" id="PF01432"/>
    </source>
</evidence>
<dbReference type="InterPro" id="IPR045666">
    <property type="entry name" value="OpdA_N"/>
</dbReference>
<keyword evidence="13" id="KW-1185">Reference proteome</keyword>
<dbReference type="Gene3D" id="1.10.1370.10">
    <property type="entry name" value="Neurolysin, domain 3"/>
    <property type="match status" value="1"/>
</dbReference>
<sequence length="733" mass="82286">MLSNTETTQTRPYHVVGFLYPFSIKYFTPTTRYNAVSLYSEKRIAMTLSNPLLDLTDLPRWHDITPAHVNEAVTAVLSDAHATLAQVEAIAPSDATWDNCMMPLNDVMERLSRVWGVVSHCHHVIDTPEWREAYNAQLEAVTEFGTVLGQSDKLLAQQQAFTQSPRWEALTPTRQHIVTNALRDFKLSGALLNDVDKTEFAQLRAKEAALQAKFSENLLDATNAYAYFADDVEVMGIPVEAQASMKAAAQKDGKEGYKITLQFPSYFPVMQYAEDRALREKIYRANVTRASELGDATLDNSQIMADILSTRQRMAVLLGYAHYAEVSLATKMADSVRQVTDFLYDLAYKAQASANEDMVALRLFAAEHLALSDLEAWDITYASEKLREVRYAFSEQEVKDYFPLTNVLNGLFHVVEQLFGVRFVKKNVQVWHADVQFFELKNQADQVIGGVYLDPFAREGKNAGAWMDEVRARRVLDPQGASLQTPIAHMVTNFTPPFEGQNSTLTHDDIITLFHETGHALHHLLTQVDDLEVAGIRGVEWDAVELPSQFMENFCWDFDVLSRMSAHIDTGASLPHELFDKMLAAKNFQSGLQMLRQVEFSLYDMKLHEQFTADAPQLINGLMDAIREEIAVVKPPAFNRFQHSFSHIFAGGYSAGYYSYKWAEVLSADVFSAFEAAQAEDAPLLNSTLGQTYWQSILAVGGSRPAMDSFKAFMAREPNVDALLRHSGLSVSA</sequence>
<dbReference type="GO" id="GO:0046872">
    <property type="term" value="F:metal ion binding"/>
    <property type="evidence" value="ECO:0007669"/>
    <property type="project" value="UniProtKB-UniRule"/>
</dbReference>
<accession>A0A345DAF7</accession>
<keyword evidence="5 9" id="KW-0862">Zinc</keyword>
<feature type="domain" description="Peptidase M3A/M3B catalytic" evidence="10">
    <location>
        <begin position="269"/>
        <end position="728"/>
    </location>
</feature>
<proteinExistence type="inferred from homology"/>
<dbReference type="FunFam" id="3.40.390.10:FF:000009">
    <property type="entry name" value="Oligopeptidase A"/>
    <property type="match status" value="1"/>
</dbReference>
<feature type="domain" description="Oligopeptidase A N-terminal" evidence="11">
    <location>
        <begin position="74"/>
        <end position="195"/>
    </location>
</feature>
<dbReference type="Proteomes" id="UP000252182">
    <property type="component" value="Chromosome"/>
</dbReference>
<evidence type="ECO:0000256" key="3">
    <source>
        <dbReference type="ARBA" id="ARBA00022723"/>
    </source>
</evidence>
<dbReference type="Gene3D" id="3.40.390.10">
    <property type="entry name" value="Collagenase (Catalytic Domain)"/>
    <property type="match status" value="1"/>
</dbReference>
<dbReference type="Gene3D" id="1.10.1370.40">
    <property type="match status" value="1"/>
</dbReference>
<dbReference type="PANTHER" id="PTHR11804">
    <property type="entry name" value="PROTEASE M3 THIMET OLIGOPEPTIDASE-RELATED"/>
    <property type="match status" value="1"/>
</dbReference>
<comment type="cofactor">
    <cofactor evidence="9">
        <name>Zn(2+)</name>
        <dbReference type="ChEBI" id="CHEBI:29105"/>
    </cofactor>
    <text evidence="9">Binds 1 zinc ion.</text>
</comment>
<dbReference type="Pfam" id="PF19310">
    <property type="entry name" value="TOP_N"/>
    <property type="match status" value="1"/>
</dbReference>
<evidence type="ECO:0000256" key="2">
    <source>
        <dbReference type="ARBA" id="ARBA00022670"/>
    </source>
</evidence>
<evidence type="ECO:0000256" key="8">
    <source>
        <dbReference type="ARBA" id="ARBA00026100"/>
    </source>
</evidence>
<keyword evidence="3 9" id="KW-0479">Metal-binding</keyword>
<dbReference type="EC" id="3.4.24.70" evidence="8"/>
<dbReference type="GO" id="GO:0004222">
    <property type="term" value="F:metalloendopeptidase activity"/>
    <property type="evidence" value="ECO:0007669"/>
    <property type="project" value="UniProtKB-EC"/>
</dbReference>
<keyword evidence="6 9" id="KW-0482">Metalloprotease</keyword>
<dbReference type="SUPFAM" id="SSF55486">
    <property type="entry name" value="Metalloproteases ('zincins'), catalytic domain"/>
    <property type="match status" value="1"/>
</dbReference>
<dbReference type="InterPro" id="IPR045090">
    <property type="entry name" value="Pept_M3A_M3B"/>
</dbReference>
<evidence type="ECO:0000256" key="7">
    <source>
        <dbReference type="ARBA" id="ARBA00024603"/>
    </source>
</evidence>
<dbReference type="KEGG" id="hyf:DTO96_101075"/>
<evidence type="ECO:0000313" key="13">
    <source>
        <dbReference type="Proteomes" id="UP000252182"/>
    </source>
</evidence>
<dbReference type="GO" id="GO:0006518">
    <property type="term" value="P:peptide metabolic process"/>
    <property type="evidence" value="ECO:0007669"/>
    <property type="project" value="TreeGrafter"/>
</dbReference>
<organism evidence="12 13">
    <name type="scientific">Ephemeroptericola cinctiostellae</name>
    <dbReference type="NCBI Taxonomy" id="2268024"/>
    <lineage>
        <taxon>Bacteria</taxon>
        <taxon>Pseudomonadati</taxon>
        <taxon>Pseudomonadota</taxon>
        <taxon>Betaproteobacteria</taxon>
        <taxon>Burkholderiales</taxon>
        <taxon>Burkholderiaceae</taxon>
        <taxon>Ephemeroptericola</taxon>
    </lineage>
</organism>
<dbReference type="GO" id="GO:0005829">
    <property type="term" value="C:cytosol"/>
    <property type="evidence" value="ECO:0007669"/>
    <property type="project" value="UniProtKB-ARBA"/>
</dbReference>
<evidence type="ECO:0000256" key="9">
    <source>
        <dbReference type="RuleBase" id="RU003435"/>
    </source>
</evidence>
<evidence type="ECO:0000256" key="1">
    <source>
        <dbReference type="ARBA" id="ARBA00006040"/>
    </source>
</evidence>
<dbReference type="EMBL" id="CP031124">
    <property type="protein sequence ID" value="AXF85345.1"/>
    <property type="molecule type" value="Genomic_DNA"/>
</dbReference>
<keyword evidence="2 9" id="KW-0645">Protease</keyword>
<keyword evidence="4 9" id="KW-0378">Hydrolase</keyword>
<evidence type="ECO:0000259" key="11">
    <source>
        <dbReference type="Pfam" id="PF19310"/>
    </source>
</evidence>
<dbReference type="GO" id="GO:0006508">
    <property type="term" value="P:proteolysis"/>
    <property type="evidence" value="ECO:0007669"/>
    <property type="project" value="UniProtKB-KW"/>
</dbReference>
<dbReference type="InterPro" id="IPR034005">
    <property type="entry name" value="M3A_DCP"/>
</dbReference>
<evidence type="ECO:0000256" key="5">
    <source>
        <dbReference type="ARBA" id="ARBA00022833"/>
    </source>
</evidence>
<dbReference type="Pfam" id="PF01432">
    <property type="entry name" value="Peptidase_M3"/>
    <property type="match status" value="1"/>
</dbReference>
<gene>
    <name evidence="12" type="primary">prlC</name>
    <name evidence="12" type="ORF">DTO96_101075</name>
</gene>
<dbReference type="InterPro" id="IPR024077">
    <property type="entry name" value="Neurolysin/TOP_dom2"/>
</dbReference>
<dbReference type="InterPro" id="IPR001567">
    <property type="entry name" value="Pept_M3A_M3B_dom"/>
</dbReference>
<evidence type="ECO:0000256" key="6">
    <source>
        <dbReference type="ARBA" id="ARBA00023049"/>
    </source>
</evidence>
<dbReference type="AlphaFoldDB" id="A0A345DAF7"/>
<evidence type="ECO:0000313" key="12">
    <source>
        <dbReference type="EMBL" id="AXF85345.1"/>
    </source>
</evidence>
<dbReference type="CDD" id="cd06456">
    <property type="entry name" value="M3A_DCP"/>
    <property type="match status" value="1"/>
</dbReference>